<evidence type="ECO:0000313" key="2">
    <source>
        <dbReference type="EMBL" id="OGY96854.1"/>
    </source>
</evidence>
<feature type="transmembrane region" description="Helical" evidence="1">
    <location>
        <begin position="44"/>
        <end position="69"/>
    </location>
</feature>
<organism evidence="2 3">
    <name type="scientific">Candidatus Liptonbacteria bacterium GWC1_60_9</name>
    <dbReference type="NCBI Taxonomy" id="1798645"/>
    <lineage>
        <taxon>Bacteria</taxon>
        <taxon>Candidatus Liptoniibacteriota</taxon>
    </lineage>
</organism>
<keyword evidence="1" id="KW-0472">Membrane</keyword>
<comment type="caution">
    <text evidence="2">The sequence shown here is derived from an EMBL/GenBank/DDBJ whole genome shotgun (WGS) entry which is preliminary data.</text>
</comment>
<dbReference type="AlphaFoldDB" id="A0A1G2C628"/>
<sequence length="70" mass="7550">MTQKMDWQNLKAILPILASGIFFGTALADALPEAARELGLGQALAFLFSMATLPWFIVGAALPAIQALWF</sequence>
<keyword evidence="1" id="KW-0812">Transmembrane</keyword>
<keyword evidence="1" id="KW-1133">Transmembrane helix</keyword>
<evidence type="ECO:0000313" key="3">
    <source>
        <dbReference type="Proteomes" id="UP000176349"/>
    </source>
</evidence>
<accession>A0A1G2C628</accession>
<dbReference type="Proteomes" id="UP000176349">
    <property type="component" value="Unassembled WGS sequence"/>
</dbReference>
<evidence type="ECO:0000256" key="1">
    <source>
        <dbReference type="SAM" id="Phobius"/>
    </source>
</evidence>
<protein>
    <submittedName>
        <fullName evidence="2">Uncharacterized protein</fullName>
    </submittedName>
</protein>
<dbReference type="EMBL" id="MHKV01000032">
    <property type="protein sequence ID" value="OGY96854.1"/>
    <property type="molecule type" value="Genomic_DNA"/>
</dbReference>
<gene>
    <name evidence="2" type="ORF">A2128_01180</name>
</gene>
<reference evidence="2 3" key="1">
    <citation type="journal article" date="2016" name="Nat. Commun.">
        <title>Thousands of microbial genomes shed light on interconnected biogeochemical processes in an aquifer system.</title>
        <authorList>
            <person name="Anantharaman K."/>
            <person name="Brown C.T."/>
            <person name="Hug L.A."/>
            <person name="Sharon I."/>
            <person name="Castelle C.J."/>
            <person name="Probst A.J."/>
            <person name="Thomas B.C."/>
            <person name="Singh A."/>
            <person name="Wilkins M.J."/>
            <person name="Karaoz U."/>
            <person name="Brodie E.L."/>
            <person name="Williams K.H."/>
            <person name="Hubbard S.S."/>
            <person name="Banfield J.F."/>
        </authorList>
    </citation>
    <scope>NUCLEOTIDE SEQUENCE [LARGE SCALE GENOMIC DNA]</scope>
</reference>
<name>A0A1G2C628_9BACT</name>
<proteinExistence type="predicted"/>